<evidence type="ECO:0000313" key="4">
    <source>
        <dbReference type="EMBL" id="CEK74511.1"/>
    </source>
</evidence>
<dbReference type="EMBL" id="HACG01027646">
    <property type="protein sequence ID" value="CEK74511.1"/>
    <property type="molecule type" value="Transcribed_RNA"/>
</dbReference>
<dbReference type="AlphaFoldDB" id="A0A0B7A380"/>
<feature type="region of interest" description="Disordered" evidence="1">
    <location>
        <begin position="150"/>
        <end position="169"/>
    </location>
</feature>
<dbReference type="EMBL" id="HACG01027645">
    <property type="protein sequence ID" value="CEK74510.1"/>
    <property type="molecule type" value="Transcribed_RNA"/>
</dbReference>
<sequence length="256" mass="28737">MFQQNTATIMNMARTITLVLTAIICTFAVSAEDTNEFYSELPMSNTNTAIAQLSSDQTSNNKLSNLLKFTKSMSDILSQNYGTDIKEPDYGEQQRTYELAKRIFCNGFTGCGIRIRGRRRIQEPVSGLEKHMPAISKRPFCNSYGCYNSGKKRSHSPSENKNDTPDVAGSKVKTFTNSWPWARIKKLFCNSYGGCQNLGKRLSQLNADITKDASNGQHQLSLPVSKATFDLTGGKKRFFTSNFDEEIDSLLDNMRR</sequence>
<accession>A0A0B7A380</accession>
<reference evidence="4" key="1">
    <citation type="submission" date="2014-12" db="EMBL/GenBank/DDBJ databases">
        <title>Insight into the proteome of Arion vulgaris.</title>
        <authorList>
            <person name="Aradska J."/>
            <person name="Bulat T."/>
            <person name="Smidak R."/>
            <person name="Sarate P."/>
            <person name="Gangsoo J."/>
            <person name="Sialana F."/>
            <person name="Bilban M."/>
            <person name="Lubec G."/>
        </authorList>
    </citation>
    <scope>NUCLEOTIDE SEQUENCE</scope>
    <source>
        <tissue evidence="4">Skin</tissue>
    </source>
</reference>
<gene>
    <name evidence="4" type="primary">ORF91384</name>
    <name evidence="3" type="synonym">ORF91379</name>
</gene>
<protein>
    <submittedName>
        <fullName evidence="4">Uncharacterized protein</fullName>
    </submittedName>
</protein>
<evidence type="ECO:0000256" key="1">
    <source>
        <dbReference type="SAM" id="MobiDB-lite"/>
    </source>
</evidence>
<proteinExistence type="predicted"/>
<feature type="signal peptide" evidence="2">
    <location>
        <begin position="1"/>
        <end position="31"/>
    </location>
</feature>
<name>A0A0B7A380_9EUPU</name>
<keyword evidence="2" id="KW-0732">Signal</keyword>
<organism evidence="4">
    <name type="scientific">Arion vulgaris</name>
    <dbReference type="NCBI Taxonomy" id="1028688"/>
    <lineage>
        <taxon>Eukaryota</taxon>
        <taxon>Metazoa</taxon>
        <taxon>Spiralia</taxon>
        <taxon>Lophotrochozoa</taxon>
        <taxon>Mollusca</taxon>
        <taxon>Gastropoda</taxon>
        <taxon>Heterobranchia</taxon>
        <taxon>Euthyneura</taxon>
        <taxon>Panpulmonata</taxon>
        <taxon>Eupulmonata</taxon>
        <taxon>Stylommatophora</taxon>
        <taxon>Helicina</taxon>
        <taxon>Arionoidea</taxon>
        <taxon>Arionidae</taxon>
        <taxon>Arion</taxon>
    </lineage>
</organism>
<evidence type="ECO:0000256" key="2">
    <source>
        <dbReference type="SAM" id="SignalP"/>
    </source>
</evidence>
<evidence type="ECO:0000313" key="3">
    <source>
        <dbReference type="EMBL" id="CEK74510.1"/>
    </source>
</evidence>
<feature type="chain" id="PRO_5007391440" evidence="2">
    <location>
        <begin position="32"/>
        <end position="256"/>
    </location>
</feature>